<comment type="caution">
    <text evidence="11">The sequence shown here is derived from an EMBL/GenBank/DDBJ whole genome shotgun (WGS) entry which is preliminary data.</text>
</comment>
<dbReference type="InterPro" id="IPR038654">
    <property type="entry name" value="PINIT_sf"/>
</dbReference>
<evidence type="ECO:0000256" key="2">
    <source>
        <dbReference type="ARBA" id="ARBA00005383"/>
    </source>
</evidence>
<dbReference type="GO" id="GO:0016925">
    <property type="term" value="P:protein sumoylation"/>
    <property type="evidence" value="ECO:0007669"/>
    <property type="project" value="TreeGrafter"/>
</dbReference>
<keyword evidence="7" id="KW-0862">Zinc</keyword>
<dbReference type="InterPro" id="IPR004181">
    <property type="entry name" value="Znf_MIZ"/>
</dbReference>
<evidence type="ECO:0000256" key="3">
    <source>
        <dbReference type="ARBA" id="ARBA00022679"/>
    </source>
</evidence>
<dbReference type="PROSITE" id="PS51044">
    <property type="entry name" value="ZF_SP_RING"/>
    <property type="match status" value="1"/>
</dbReference>
<evidence type="ECO:0000256" key="7">
    <source>
        <dbReference type="ARBA" id="ARBA00022833"/>
    </source>
</evidence>
<evidence type="ECO:0000313" key="11">
    <source>
        <dbReference type="EMBL" id="KAK0406014.1"/>
    </source>
</evidence>
<dbReference type="GO" id="GO:0000785">
    <property type="term" value="C:chromatin"/>
    <property type="evidence" value="ECO:0007669"/>
    <property type="project" value="TreeGrafter"/>
</dbReference>
<evidence type="ECO:0000256" key="4">
    <source>
        <dbReference type="ARBA" id="ARBA00022723"/>
    </source>
</evidence>
<keyword evidence="6" id="KW-0833">Ubl conjugation pathway</keyword>
<evidence type="ECO:0000256" key="9">
    <source>
        <dbReference type="SAM" id="MobiDB-lite"/>
    </source>
</evidence>
<keyword evidence="12" id="KW-1185">Reference proteome</keyword>
<comment type="pathway">
    <text evidence="1">Protein modification; protein sumoylation.</text>
</comment>
<feature type="region of interest" description="Disordered" evidence="9">
    <location>
        <begin position="469"/>
        <end position="491"/>
    </location>
</feature>
<keyword evidence="5 8" id="KW-0863">Zinc-finger</keyword>
<comment type="similarity">
    <text evidence="2">Belongs to the PIAS family.</text>
</comment>
<evidence type="ECO:0000259" key="10">
    <source>
        <dbReference type="PROSITE" id="PS51044"/>
    </source>
</evidence>
<dbReference type="PANTHER" id="PTHR10782">
    <property type="entry name" value="ZINC FINGER MIZ DOMAIN-CONTAINING PROTEIN"/>
    <property type="match status" value="1"/>
</dbReference>
<feature type="domain" description="SP-RING-type" evidence="10">
    <location>
        <begin position="200"/>
        <end position="281"/>
    </location>
</feature>
<dbReference type="Gene3D" id="2.60.120.780">
    <property type="entry name" value="PINIT domain"/>
    <property type="match status" value="1"/>
</dbReference>
<dbReference type="SUPFAM" id="SSF57850">
    <property type="entry name" value="RING/U-box"/>
    <property type="match status" value="1"/>
</dbReference>
<dbReference type="PANTHER" id="PTHR10782:SF4">
    <property type="entry name" value="TONALLI, ISOFORM E"/>
    <property type="match status" value="1"/>
</dbReference>
<dbReference type="GO" id="GO:0008270">
    <property type="term" value="F:zinc ion binding"/>
    <property type="evidence" value="ECO:0007669"/>
    <property type="project" value="UniProtKB-KW"/>
</dbReference>
<evidence type="ECO:0000256" key="5">
    <source>
        <dbReference type="ARBA" id="ARBA00022771"/>
    </source>
</evidence>
<dbReference type="Pfam" id="PF02891">
    <property type="entry name" value="zf-MIZ"/>
    <property type="match status" value="1"/>
</dbReference>
<dbReference type="Gene3D" id="3.30.40.10">
    <property type="entry name" value="Zinc/RING finger domain, C3HC4 (zinc finger)"/>
    <property type="match status" value="1"/>
</dbReference>
<dbReference type="GO" id="GO:0061665">
    <property type="term" value="F:SUMO ligase activity"/>
    <property type="evidence" value="ECO:0007669"/>
    <property type="project" value="TreeGrafter"/>
</dbReference>
<accession>A0AA39HJT8</accession>
<dbReference type="Pfam" id="PF14324">
    <property type="entry name" value="PINIT"/>
    <property type="match status" value="1"/>
</dbReference>
<evidence type="ECO:0000256" key="1">
    <source>
        <dbReference type="ARBA" id="ARBA00004718"/>
    </source>
</evidence>
<gene>
    <name evidence="11" type="ORF">QR680_018317</name>
</gene>
<evidence type="ECO:0000313" key="12">
    <source>
        <dbReference type="Proteomes" id="UP001175271"/>
    </source>
</evidence>
<evidence type="ECO:0000256" key="6">
    <source>
        <dbReference type="ARBA" id="ARBA00022786"/>
    </source>
</evidence>
<dbReference type="InterPro" id="IPR023321">
    <property type="entry name" value="PINIT"/>
</dbReference>
<dbReference type="AlphaFoldDB" id="A0AA39HJT8"/>
<protein>
    <recommendedName>
        <fullName evidence="10">SP-RING-type domain-containing protein</fullName>
    </recommendedName>
</protein>
<dbReference type="CDD" id="cd16650">
    <property type="entry name" value="SP-RING_PIAS-like"/>
    <property type="match status" value="1"/>
</dbReference>
<sequence length="528" mass="60632">MTRPNRNDQQAQQLLTWTPQPLDFYKEKESLLPITLLSGHRTDTTTQQGKSILMQRFTFYTPAETVEILRKTTNALPRDEIIVRFFNADGVELERSDFNPPDYLVAVNNVNVPVPRPSPFSPEKALSMPVDISKYIRRGLNEHTIEVRWSETTTRFAIGMYHVTHWSYKDLLARIRPNERSIRTKEQTKHLIAKVLSADKDSDMRIDTIRVSLLCPLTLKRMQCPAKGRQCGHLQCFDLESFLQMNECRPKFNCPVCPKRISLMNLVVDEFFLNLIKSTKEARPRIKEVELREDASYELIPDDNDVDDMEDEAPVVIDEIVLSDDEQPVQPVVDECFQNLIKSTKEARPRIREVELREDASYELVPDDNDADDMEDEAPVVIDEIVLSDDEQPAQPAVDECFQNLIKSTKEARPRIGEVELREDASYELIPDDNDADDMVDEAPAVIDEIVLSDDEQPAVPQDRWLCGRKETQKRQGAAASRVSRDRSPLTRKSYWRTRMSKYTNGSRTLADAMTDAAEQQVDFALNV</sequence>
<dbReference type="InterPro" id="IPR013083">
    <property type="entry name" value="Znf_RING/FYVE/PHD"/>
</dbReference>
<keyword evidence="3" id="KW-0808">Transferase</keyword>
<evidence type="ECO:0000256" key="8">
    <source>
        <dbReference type="PROSITE-ProRule" id="PRU00452"/>
    </source>
</evidence>
<proteinExistence type="inferred from homology"/>
<dbReference type="EMBL" id="JAUCMV010000004">
    <property type="protein sequence ID" value="KAK0406014.1"/>
    <property type="molecule type" value="Genomic_DNA"/>
</dbReference>
<reference evidence="11" key="1">
    <citation type="submission" date="2023-06" db="EMBL/GenBank/DDBJ databases">
        <title>Genomic analysis of the entomopathogenic nematode Steinernema hermaphroditum.</title>
        <authorList>
            <person name="Schwarz E.M."/>
            <person name="Heppert J.K."/>
            <person name="Baniya A."/>
            <person name="Schwartz H.T."/>
            <person name="Tan C.-H."/>
            <person name="Antoshechkin I."/>
            <person name="Sternberg P.W."/>
            <person name="Goodrich-Blair H."/>
            <person name="Dillman A.R."/>
        </authorList>
    </citation>
    <scope>NUCLEOTIDE SEQUENCE</scope>
    <source>
        <strain evidence="11">PS9179</strain>
        <tissue evidence="11">Whole animal</tissue>
    </source>
</reference>
<dbReference type="Proteomes" id="UP001175271">
    <property type="component" value="Unassembled WGS sequence"/>
</dbReference>
<keyword evidence="4" id="KW-0479">Metal-binding</keyword>
<name>A0AA39HJT8_9BILA</name>
<organism evidence="11 12">
    <name type="scientific">Steinernema hermaphroditum</name>
    <dbReference type="NCBI Taxonomy" id="289476"/>
    <lineage>
        <taxon>Eukaryota</taxon>
        <taxon>Metazoa</taxon>
        <taxon>Ecdysozoa</taxon>
        <taxon>Nematoda</taxon>
        <taxon>Chromadorea</taxon>
        <taxon>Rhabditida</taxon>
        <taxon>Tylenchina</taxon>
        <taxon>Panagrolaimomorpha</taxon>
        <taxon>Strongyloidoidea</taxon>
        <taxon>Steinernematidae</taxon>
        <taxon>Steinernema</taxon>
    </lineage>
</organism>